<dbReference type="HOGENOM" id="CLU_2699211_0_0_9"/>
<gene>
    <name evidence="1" type="ORF">EUBVEN_01831</name>
</gene>
<dbReference type="RefSeq" id="WP_005363358.1">
    <property type="nucleotide sequence ID" value="NZ_DS264285.1"/>
</dbReference>
<dbReference type="EMBL" id="AAVL02000035">
    <property type="protein sequence ID" value="EDM51048.1"/>
    <property type="molecule type" value="Genomic_DNA"/>
</dbReference>
<organism evidence="1 2">
    <name type="scientific">Eubacterium ventriosum ATCC 27560</name>
    <dbReference type="NCBI Taxonomy" id="411463"/>
    <lineage>
        <taxon>Bacteria</taxon>
        <taxon>Bacillati</taxon>
        <taxon>Bacillota</taxon>
        <taxon>Clostridia</taxon>
        <taxon>Eubacteriales</taxon>
        <taxon>Eubacteriaceae</taxon>
        <taxon>Eubacterium</taxon>
    </lineage>
</organism>
<dbReference type="AlphaFoldDB" id="A5Z7Z1"/>
<dbReference type="Proteomes" id="UP000006000">
    <property type="component" value="Unassembled WGS sequence"/>
</dbReference>
<protein>
    <submittedName>
        <fullName evidence="1">Uncharacterized protein</fullName>
    </submittedName>
</protein>
<evidence type="ECO:0000313" key="2">
    <source>
        <dbReference type="Proteomes" id="UP000006000"/>
    </source>
</evidence>
<proteinExistence type="predicted"/>
<reference evidence="1 2" key="2">
    <citation type="submission" date="2007-04" db="EMBL/GenBank/DDBJ databases">
        <title>Draft genome sequence of Eubacterium ventriosum (ATCC 27560).</title>
        <authorList>
            <person name="Sudarsanam P."/>
            <person name="Ley R."/>
            <person name="Guruge J."/>
            <person name="Turnbaugh P.J."/>
            <person name="Mahowald M."/>
            <person name="Liep D."/>
            <person name="Gordon J."/>
        </authorList>
    </citation>
    <scope>NUCLEOTIDE SEQUENCE [LARGE SCALE GENOMIC DNA]</scope>
    <source>
        <strain evidence="1 2">ATCC 27560</strain>
    </source>
</reference>
<comment type="caution">
    <text evidence="1">The sequence shown here is derived from an EMBL/GenBank/DDBJ whole genome shotgun (WGS) entry which is preliminary data.</text>
</comment>
<sequence length="73" mass="8449">MYIKRNQATTVAEVVELNTGIKAEEFIKPCKLPFIKNIKEAKEKEVPINIIGDYEYLEKSIEFCQKQGMEVLL</sequence>
<name>A5Z7Z1_9FIRM</name>
<accession>A5Z7Z1</accession>
<reference evidence="1 2" key="1">
    <citation type="submission" date="2007-03" db="EMBL/GenBank/DDBJ databases">
        <authorList>
            <person name="Fulton L."/>
            <person name="Clifton S."/>
            <person name="Fulton B."/>
            <person name="Xu J."/>
            <person name="Minx P."/>
            <person name="Pepin K.H."/>
            <person name="Johnson M."/>
            <person name="Thiruvilangam P."/>
            <person name="Bhonagiri V."/>
            <person name="Nash W.E."/>
            <person name="Mardis E.R."/>
            <person name="Wilson R.K."/>
        </authorList>
    </citation>
    <scope>NUCLEOTIDE SEQUENCE [LARGE SCALE GENOMIC DNA]</scope>
    <source>
        <strain evidence="1 2">ATCC 27560</strain>
    </source>
</reference>
<evidence type="ECO:0000313" key="1">
    <source>
        <dbReference type="EMBL" id="EDM51048.1"/>
    </source>
</evidence>